<proteinExistence type="predicted"/>
<reference evidence="1" key="1">
    <citation type="submission" date="2022-10" db="EMBL/GenBank/DDBJ databases">
        <title>Complete Genome of Trichothecium roseum strain YXFP-22015, a Plant Pathogen Isolated from Citrus.</title>
        <authorList>
            <person name="Wang Y."/>
            <person name="Zhu L."/>
        </authorList>
    </citation>
    <scope>NUCLEOTIDE SEQUENCE</scope>
    <source>
        <strain evidence="1">YXFP-22015</strain>
    </source>
</reference>
<dbReference type="Proteomes" id="UP001163324">
    <property type="component" value="Chromosome 6"/>
</dbReference>
<evidence type="ECO:0000313" key="2">
    <source>
        <dbReference type="Proteomes" id="UP001163324"/>
    </source>
</evidence>
<evidence type="ECO:0000313" key="1">
    <source>
        <dbReference type="EMBL" id="KAI9898110.1"/>
    </source>
</evidence>
<name>A0ACC0UX79_9HYPO</name>
<dbReference type="EMBL" id="CM047945">
    <property type="protein sequence ID" value="KAI9898110.1"/>
    <property type="molecule type" value="Genomic_DNA"/>
</dbReference>
<protein>
    <submittedName>
        <fullName evidence="1">Uncharacterized protein</fullName>
    </submittedName>
</protein>
<keyword evidence="2" id="KW-1185">Reference proteome</keyword>
<comment type="caution">
    <text evidence="1">The sequence shown here is derived from an EMBL/GenBank/DDBJ whole genome shotgun (WGS) entry which is preliminary data.</text>
</comment>
<sequence length="454" mass="51002">MQTDLGLGVNGLDIFGNSVIQTPADLDRETPAAEPQPQRDIIPRGQKKNTVISRSAYLQERIACAGDSAHEKEKQAWKTLEPIRLQPQEHVLFRHFAEHISQWMDLFDPQKPFGTLVPHLALHNVGLMNAILALSARHLRIVNRHTPTCAGGFRPDASDTIRFYYRTLRHSQTAMRHDTYKTSLELLAGALVISSYEMLDGSGADWGKHLKGVFWIQRSQVIHGDSGGLRQAVWWAWVCQDAWAAFRERRKPFTFWQPARGVKELNPSELAARAVYNFAQVVGYCAAQDDDATPRHGLERSLEADVLLQRLEEWKAHLTVEFEPLPLPASPDTDGGGFEPVWIRPAAFGVAMQIYYCSLILVHLNRPCSGGTASHLHRQKNFRKWANIVCGIAQTSGDYGSSVMSTQCAFIAGMVLEDDRQRSAVLDLIGACSQRAGWPGYSLERELKQIWQQE</sequence>
<accession>A0ACC0UX79</accession>
<organism evidence="1 2">
    <name type="scientific">Trichothecium roseum</name>
    <dbReference type="NCBI Taxonomy" id="47278"/>
    <lineage>
        <taxon>Eukaryota</taxon>
        <taxon>Fungi</taxon>
        <taxon>Dikarya</taxon>
        <taxon>Ascomycota</taxon>
        <taxon>Pezizomycotina</taxon>
        <taxon>Sordariomycetes</taxon>
        <taxon>Hypocreomycetidae</taxon>
        <taxon>Hypocreales</taxon>
        <taxon>Hypocreales incertae sedis</taxon>
        <taxon>Trichothecium</taxon>
    </lineage>
</organism>
<gene>
    <name evidence="1" type="ORF">N3K66_006470</name>
</gene>